<feature type="coiled-coil region" evidence="1">
    <location>
        <begin position="85"/>
        <end position="119"/>
    </location>
</feature>
<comment type="caution">
    <text evidence="2">The sequence shown here is derived from an EMBL/GenBank/DDBJ whole genome shotgun (WGS) entry which is preliminary data.</text>
</comment>
<dbReference type="Proteomes" id="UP000824469">
    <property type="component" value="Unassembled WGS sequence"/>
</dbReference>
<organism evidence="2 3">
    <name type="scientific">Taxus chinensis</name>
    <name type="common">Chinese yew</name>
    <name type="synonym">Taxus wallichiana var. chinensis</name>
    <dbReference type="NCBI Taxonomy" id="29808"/>
    <lineage>
        <taxon>Eukaryota</taxon>
        <taxon>Viridiplantae</taxon>
        <taxon>Streptophyta</taxon>
        <taxon>Embryophyta</taxon>
        <taxon>Tracheophyta</taxon>
        <taxon>Spermatophyta</taxon>
        <taxon>Pinopsida</taxon>
        <taxon>Pinidae</taxon>
        <taxon>Conifers II</taxon>
        <taxon>Cupressales</taxon>
        <taxon>Taxaceae</taxon>
        <taxon>Taxus</taxon>
    </lineage>
</organism>
<keyword evidence="3" id="KW-1185">Reference proteome</keyword>
<sequence length="130" mass="15306">CNYMARDKKNSQVEEPKYYETFDSVAYVFRSNEKNPSNEGVGVGQEDETSPPLRIELEMKLVTNKDFFIKLSVKYLHRNIYTCQKKELLDQLGDASSRKMELELEVQELELELKNWETTGESNKKMFENH</sequence>
<proteinExistence type="predicted"/>
<feature type="non-terminal residue" evidence="2">
    <location>
        <position position="130"/>
    </location>
</feature>
<feature type="non-terminal residue" evidence="2">
    <location>
        <position position="1"/>
    </location>
</feature>
<dbReference type="EMBL" id="JAHRHJ020000010">
    <property type="protein sequence ID" value="KAH9297007.1"/>
    <property type="molecule type" value="Genomic_DNA"/>
</dbReference>
<dbReference type="AlphaFoldDB" id="A0AA38CH10"/>
<keyword evidence="1" id="KW-0175">Coiled coil</keyword>
<gene>
    <name evidence="2" type="ORF">KI387_028689</name>
</gene>
<protein>
    <submittedName>
        <fullName evidence="2">Uncharacterized protein</fullName>
    </submittedName>
</protein>
<evidence type="ECO:0000256" key="1">
    <source>
        <dbReference type="SAM" id="Coils"/>
    </source>
</evidence>
<reference evidence="2 3" key="1">
    <citation type="journal article" date="2021" name="Nat. Plants">
        <title>The Taxus genome provides insights into paclitaxel biosynthesis.</title>
        <authorList>
            <person name="Xiong X."/>
            <person name="Gou J."/>
            <person name="Liao Q."/>
            <person name="Li Y."/>
            <person name="Zhou Q."/>
            <person name="Bi G."/>
            <person name="Li C."/>
            <person name="Du R."/>
            <person name="Wang X."/>
            <person name="Sun T."/>
            <person name="Guo L."/>
            <person name="Liang H."/>
            <person name="Lu P."/>
            <person name="Wu Y."/>
            <person name="Zhang Z."/>
            <person name="Ro D.K."/>
            <person name="Shang Y."/>
            <person name="Huang S."/>
            <person name="Yan J."/>
        </authorList>
    </citation>
    <scope>NUCLEOTIDE SEQUENCE [LARGE SCALE GENOMIC DNA]</scope>
    <source>
        <strain evidence="2">Ta-2019</strain>
    </source>
</reference>
<name>A0AA38CH10_TAXCH</name>
<evidence type="ECO:0000313" key="2">
    <source>
        <dbReference type="EMBL" id="KAH9297007.1"/>
    </source>
</evidence>
<accession>A0AA38CH10</accession>
<evidence type="ECO:0000313" key="3">
    <source>
        <dbReference type="Proteomes" id="UP000824469"/>
    </source>
</evidence>